<evidence type="ECO:0000313" key="1">
    <source>
        <dbReference type="EMBL" id="VDK19076.1"/>
    </source>
</evidence>
<proteinExistence type="predicted"/>
<reference evidence="1 2" key="2">
    <citation type="submission" date="2018-11" db="EMBL/GenBank/DDBJ databases">
        <authorList>
            <consortium name="Pathogen Informatics"/>
        </authorList>
    </citation>
    <scope>NUCLEOTIDE SEQUENCE [LARGE SCALE GENOMIC DNA]</scope>
</reference>
<dbReference type="WBParaSite" id="ASIM_0000181401-mRNA-1">
    <property type="protein sequence ID" value="ASIM_0000181401-mRNA-1"/>
    <property type="gene ID" value="ASIM_0000181401"/>
</dbReference>
<dbReference type="Proteomes" id="UP000267096">
    <property type="component" value="Unassembled WGS sequence"/>
</dbReference>
<evidence type="ECO:0000313" key="2">
    <source>
        <dbReference type="Proteomes" id="UP000267096"/>
    </source>
</evidence>
<organism evidence="3">
    <name type="scientific">Anisakis simplex</name>
    <name type="common">Herring worm</name>
    <dbReference type="NCBI Taxonomy" id="6269"/>
    <lineage>
        <taxon>Eukaryota</taxon>
        <taxon>Metazoa</taxon>
        <taxon>Ecdysozoa</taxon>
        <taxon>Nematoda</taxon>
        <taxon>Chromadorea</taxon>
        <taxon>Rhabditida</taxon>
        <taxon>Spirurina</taxon>
        <taxon>Ascaridomorpha</taxon>
        <taxon>Ascaridoidea</taxon>
        <taxon>Anisakidae</taxon>
        <taxon>Anisakis</taxon>
        <taxon>Anisakis simplex complex</taxon>
    </lineage>
</organism>
<evidence type="ECO:0000313" key="3">
    <source>
        <dbReference type="WBParaSite" id="ASIM_0000181401-mRNA-1"/>
    </source>
</evidence>
<sequence length="82" mass="8895">MDEILFATPTTTVATQKYAAAAITKSTNNAETNASETYGPYGSIRENVTTEKYPAKEAETEKEATTEEVRTTTVPVEARFVG</sequence>
<dbReference type="EMBL" id="UYRR01001917">
    <property type="protein sequence ID" value="VDK19076.1"/>
    <property type="molecule type" value="Genomic_DNA"/>
</dbReference>
<reference evidence="3" key="1">
    <citation type="submission" date="2017-02" db="UniProtKB">
        <authorList>
            <consortium name="WormBaseParasite"/>
        </authorList>
    </citation>
    <scope>IDENTIFICATION</scope>
</reference>
<name>A0A0M3J2Q3_ANISI</name>
<keyword evidence="2" id="KW-1185">Reference proteome</keyword>
<accession>A0A0M3J2Q3</accession>
<gene>
    <name evidence="1" type="ORF">ASIM_LOCUS1686</name>
</gene>
<dbReference type="AlphaFoldDB" id="A0A0M3J2Q3"/>
<protein>
    <submittedName>
        <fullName evidence="1 3">Uncharacterized protein</fullName>
    </submittedName>
</protein>